<dbReference type="InterPro" id="IPR015424">
    <property type="entry name" value="PyrdxlP-dep_Trfase"/>
</dbReference>
<dbReference type="Proteomes" id="UP000029590">
    <property type="component" value="Unassembled WGS sequence"/>
</dbReference>
<name>A0AAW3EPX7_BURGA</name>
<gene>
    <name evidence="6" type="ORF">DM48_6013</name>
</gene>
<sequence>MGERALSTQASAGASRLSVMNFLNEAANEYPQAISFASGRPAEQFFSLEGWLEAVPDYQAHAARAAGQDLALAGRRLAQYGRTAGIINALIAEQLRLDEGVDCDASQVVVTAGCQEALALLVPALCRASGDVMLARNPTYIGITGVADFAGIEILPVECEAGENWEQALARTAAALRRAGKTARGFYLTPEFDNPTGTVLDEAERRSIIAGCLEHRIVVLEDNPYGMFRYDGESTRPMMALDPAGCVIYLATYSKTLCPAVRVGAAVLPRRLFGSEQAAERLRAEVSERKSFVTVNTSQVTQALVGGVLLREGHSLRRLVDAPRRFYHDNRDALLGALERAFGTDGEIRWNRPDGGFFLGVTLPFEFGERETVECARDHGVIVMPMTFFSLDASRRREVRLAFSNAGAAEIEAGVARFASYLGEKRASLA</sequence>
<reference evidence="6 7" key="1">
    <citation type="submission" date="2014-04" db="EMBL/GenBank/DDBJ databases">
        <authorList>
            <person name="Bishop-Lilly K.A."/>
            <person name="Broomall S.M."/>
            <person name="Chain P.S."/>
            <person name="Chertkov O."/>
            <person name="Coyne S.R."/>
            <person name="Daligault H.E."/>
            <person name="Davenport K.W."/>
            <person name="Erkkila T."/>
            <person name="Frey K.G."/>
            <person name="Gibbons H.S."/>
            <person name="Gu W."/>
            <person name="Jaissle J."/>
            <person name="Johnson S.L."/>
            <person name="Koroleva G.I."/>
            <person name="Ladner J.T."/>
            <person name="Lo C.-C."/>
            <person name="Minogue T.D."/>
            <person name="Munk C."/>
            <person name="Palacios G.F."/>
            <person name="Redden C.L."/>
            <person name="Rosenzweig C.N."/>
            <person name="Scholz M.B."/>
            <person name="Teshima H."/>
            <person name="Xu Y."/>
        </authorList>
    </citation>
    <scope>NUCLEOTIDE SEQUENCE [LARGE SCALE GENOMIC DNA]</scope>
    <source>
        <strain evidence="7">gladioli</strain>
    </source>
</reference>
<proteinExistence type="predicted"/>
<organism evidence="6 7">
    <name type="scientific">Burkholderia gladioli</name>
    <name type="common">Pseudomonas marginata</name>
    <name type="synonym">Phytomonas marginata</name>
    <dbReference type="NCBI Taxonomy" id="28095"/>
    <lineage>
        <taxon>Bacteria</taxon>
        <taxon>Pseudomonadati</taxon>
        <taxon>Pseudomonadota</taxon>
        <taxon>Betaproteobacteria</taxon>
        <taxon>Burkholderiales</taxon>
        <taxon>Burkholderiaceae</taxon>
        <taxon>Burkholderia</taxon>
    </lineage>
</organism>
<dbReference type="KEGG" id="bgo:BM43_2883"/>
<keyword evidence="2 6" id="KW-0032">Aminotransferase</keyword>
<evidence type="ECO:0000256" key="3">
    <source>
        <dbReference type="ARBA" id="ARBA00022679"/>
    </source>
</evidence>
<evidence type="ECO:0000313" key="6">
    <source>
        <dbReference type="EMBL" id="KGC09741.1"/>
    </source>
</evidence>
<evidence type="ECO:0000259" key="5">
    <source>
        <dbReference type="Pfam" id="PF00155"/>
    </source>
</evidence>
<dbReference type="CDD" id="cd00609">
    <property type="entry name" value="AAT_like"/>
    <property type="match status" value="1"/>
</dbReference>
<evidence type="ECO:0000313" key="7">
    <source>
        <dbReference type="Proteomes" id="UP000029590"/>
    </source>
</evidence>
<dbReference type="Gene3D" id="3.90.1150.10">
    <property type="entry name" value="Aspartate Aminotransferase, domain 1"/>
    <property type="match status" value="1"/>
</dbReference>
<dbReference type="SUPFAM" id="SSF53383">
    <property type="entry name" value="PLP-dependent transferases"/>
    <property type="match status" value="1"/>
</dbReference>
<dbReference type="Pfam" id="PF00155">
    <property type="entry name" value="Aminotran_1_2"/>
    <property type="match status" value="1"/>
</dbReference>
<dbReference type="InterPro" id="IPR050859">
    <property type="entry name" value="Class-I_PLP-dep_aminotransf"/>
</dbReference>
<feature type="domain" description="Aminotransferase class I/classII large" evidence="5">
    <location>
        <begin position="60"/>
        <end position="417"/>
    </location>
</feature>
<comment type="caution">
    <text evidence="6">The sequence shown here is derived from an EMBL/GenBank/DDBJ whole genome shotgun (WGS) entry which is preliminary data.</text>
</comment>
<keyword evidence="3" id="KW-0808">Transferase</keyword>
<dbReference type="InterPro" id="IPR004839">
    <property type="entry name" value="Aminotransferase_I/II_large"/>
</dbReference>
<dbReference type="EMBL" id="JPGG01000018">
    <property type="protein sequence ID" value="KGC09741.1"/>
    <property type="molecule type" value="Genomic_DNA"/>
</dbReference>
<evidence type="ECO:0000256" key="2">
    <source>
        <dbReference type="ARBA" id="ARBA00022576"/>
    </source>
</evidence>
<dbReference type="GO" id="GO:0008483">
    <property type="term" value="F:transaminase activity"/>
    <property type="evidence" value="ECO:0007669"/>
    <property type="project" value="UniProtKB-KW"/>
</dbReference>
<evidence type="ECO:0000256" key="4">
    <source>
        <dbReference type="ARBA" id="ARBA00022898"/>
    </source>
</evidence>
<dbReference type="GO" id="GO:0030170">
    <property type="term" value="F:pyridoxal phosphate binding"/>
    <property type="evidence" value="ECO:0007669"/>
    <property type="project" value="InterPro"/>
</dbReference>
<dbReference type="Gene3D" id="3.40.640.10">
    <property type="entry name" value="Type I PLP-dependent aspartate aminotransferase-like (Major domain)"/>
    <property type="match status" value="1"/>
</dbReference>
<dbReference type="InterPro" id="IPR015421">
    <property type="entry name" value="PyrdxlP-dep_Trfase_major"/>
</dbReference>
<dbReference type="PANTHER" id="PTHR42790">
    <property type="entry name" value="AMINOTRANSFERASE"/>
    <property type="match status" value="1"/>
</dbReference>
<keyword evidence="4" id="KW-0663">Pyridoxal phosphate</keyword>
<evidence type="ECO:0000256" key="1">
    <source>
        <dbReference type="ARBA" id="ARBA00001933"/>
    </source>
</evidence>
<dbReference type="InterPro" id="IPR015422">
    <property type="entry name" value="PyrdxlP-dep_Trfase_small"/>
</dbReference>
<protein>
    <submittedName>
        <fullName evidence="6">Aminotransferase class I and II family protein</fullName>
    </submittedName>
</protein>
<accession>A0AAW3EPX7</accession>
<dbReference type="PANTHER" id="PTHR42790:SF19">
    <property type="entry name" value="KYNURENINE_ALPHA-AMINOADIPATE AMINOTRANSFERASE, MITOCHONDRIAL"/>
    <property type="match status" value="1"/>
</dbReference>
<dbReference type="GO" id="GO:1901605">
    <property type="term" value="P:alpha-amino acid metabolic process"/>
    <property type="evidence" value="ECO:0007669"/>
    <property type="project" value="TreeGrafter"/>
</dbReference>
<comment type="cofactor">
    <cofactor evidence="1">
        <name>pyridoxal 5'-phosphate</name>
        <dbReference type="ChEBI" id="CHEBI:597326"/>
    </cofactor>
</comment>
<dbReference type="AlphaFoldDB" id="A0AAW3EPX7"/>